<accession>A0A8H3UYL5</accession>
<evidence type="ECO:0000256" key="1">
    <source>
        <dbReference type="SAM" id="MobiDB-lite"/>
    </source>
</evidence>
<name>A0A8H3UYL5_VENIN</name>
<feature type="region of interest" description="Disordered" evidence="1">
    <location>
        <begin position="1"/>
        <end position="54"/>
    </location>
</feature>
<gene>
    <name evidence="2" type="ORF">EG328_002197</name>
</gene>
<feature type="compositionally biased region" description="Low complexity" evidence="1">
    <location>
        <begin position="30"/>
        <end position="46"/>
    </location>
</feature>
<dbReference type="EMBL" id="WNWS01000159">
    <property type="protein sequence ID" value="KAE9977134.1"/>
    <property type="molecule type" value="Genomic_DNA"/>
</dbReference>
<dbReference type="AlphaFoldDB" id="A0A8H3UYL5"/>
<feature type="compositionally biased region" description="Basic residues" evidence="1">
    <location>
        <begin position="1"/>
        <end position="16"/>
    </location>
</feature>
<comment type="caution">
    <text evidence="2">The sequence shown here is derived from an EMBL/GenBank/DDBJ whole genome shotgun (WGS) entry which is preliminary data.</text>
</comment>
<reference evidence="2 3" key="1">
    <citation type="submission" date="2018-12" db="EMBL/GenBank/DDBJ databases">
        <title>Venturia inaequalis Genome Resource.</title>
        <authorList>
            <person name="Lichtner F.J."/>
        </authorList>
    </citation>
    <scope>NUCLEOTIDE SEQUENCE [LARGE SCALE GENOMIC DNA]</scope>
    <source>
        <strain evidence="2 3">120213</strain>
    </source>
</reference>
<organism evidence="2 3">
    <name type="scientific">Venturia inaequalis</name>
    <name type="common">Apple scab fungus</name>
    <dbReference type="NCBI Taxonomy" id="5025"/>
    <lineage>
        <taxon>Eukaryota</taxon>
        <taxon>Fungi</taxon>
        <taxon>Dikarya</taxon>
        <taxon>Ascomycota</taxon>
        <taxon>Pezizomycotina</taxon>
        <taxon>Dothideomycetes</taxon>
        <taxon>Pleosporomycetidae</taxon>
        <taxon>Venturiales</taxon>
        <taxon>Venturiaceae</taxon>
        <taxon>Venturia</taxon>
    </lineage>
</organism>
<evidence type="ECO:0000313" key="3">
    <source>
        <dbReference type="Proteomes" id="UP000447873"/>
    </source>
</evidence>
<sequence>MGARHNRKRTRSRPRNRTSSDQPSHHHWHQQYSQWQDRSKAQQQVQAERERQEAMAAETQRIRIFGGETGDEVSLCAPMLQVVMGLFNVNEERCGKGTGKVLCGEQVSLTRGAAVGLA</sequence>
<dbReference type="Proteomes" id="UP000447873">
    <property type="component" value="Unassembled WGS sequence"/>
</dbReference>
<evidence type="ECO:0000313" key="2">
    <source>
        <dbReference type="EMBL" id="KAE9977134.1"/>
    </source>
</evidence>
<protein>
    <submittedName>
        <fullName evidence="2">Uncharacterized protein</fullName>
    </submittedName>
</protein>
<proteinExistence type="predicted"/>